<evidence type="ECO:0000256" key="7">
    <source>
        <dbReference type="ARBA" id="ARBA00022801"/>
    </source>
</evidence>
<dbReference type="EMBL" id="CP017634">
    <property type="protein sequence ID" value="ATW26008.1"/>
    <property type="molecule type" value="Genomic_DNA"/>
</dbReference>
<keyword evidence="7 17" id="KW-0378">Hydrolase</keyword>
<dbReference type="PANTHER" id="PTHR30622">
    <property type="entry name" value="UNDECAPRENYL-DIPHOSPHATASE"/>
    <property type="match status" value="1"/>
</dbReference>
<keyword evidence="6 17" id="KW-0812">Transmembrane</keyword>
<feature type="transmembrane region" description="Helical" evidence="17">
    <location>
        <begin position="220"/>
        <end position="241"/>
    </location>
</feature>
<feature type="transmembrane region" description="Helical" evidence="17">
    <location>
        <begin position="144"/>
        <end position="161"/>
    </location>
</feature>
<dbReference type="NCBIfam" id="NF001391">
    <property type="entry name" value="PRK00281.1-5"/>
    <property type="match status" value="1"/>
</dbReference>
<keyword evidence="9 17" id="KW-0573">Peptidoglycan synthesis</keyword>
<evidence type="ECO:0000256" key="8">
    <source>
        <dbReference type="ARBA" id="ARBA00022960"/>
    </source>
</evidence>
<reference evidence="18 19" key="1">
    <citation type="submission" date="2016-10" db="EMBL/GenBank/DDBJ databases">
        <title>Complete Genome Sequence of Peptococcaceae strain DCMF.</title>
        <authorList>
            <person name="Edwards R.J."/>
            <person name="Holland S.I."/>
            <person name="Deshpande N.P."/>
            <person name="Wong Y.K."/>
            <person name="Ertan H."/>
            <person name="Manefield M."/>
            <person name="Russell T.L."/>
            <person name="Lee M.J."/>
        </authorList>
    </citation>
    <scope>NUCLEOTIDE SEQUENCE [LARGE SCALE GENOMIC DNA]</scope>
    <source>
        <strain evidence="18 19">DCMF</strain>
    </source>
</reference>
<feature type="transmembrane region" description="Helical" evidence="17">
    <location>
        <begin position="41"/>
        <end position="62"/>
    </location>
</feature>
<proteinExistence type="inferred from homology"/>
<organism evidence="18 19">
    <name type="scientific">Formimonas warabiya</name>
    <dbReference type="NCBI Taxonomy" id="1761012"/>
    <lineage>
        <taxon>Bacteria</taxon>
        <taxon>Bacillati</taxon>
        <taxon>Bacillota</taxon>
        <taxon>Clostridia</taxon>
        <taxon>Eubacteriales</taxon>
        <taxon>Peptococcaceae</taxon>
        <taxon>Candidatus Formimonas</taxon>
    </lineage>
</organism>
<evidence type="ECO:0000256" key="2">
    <source>
        <dbReference type="ARBA" id="ARBA00010621"/>
    </source>
</evidence>
<keyword evidence="10 17" id="KW-1133">Transmembrane helix</keyword>
<dbReference type="GO" id="GO:0071555">
    <property type="term" value="P:cell wall organization"/>
    <property type="evidence" value="ECO:0007669"/>
    <property type="project" value="UniProtKB-KW"/>
</dbReference>
<evidence type="ECO:0000256" key="13">
    <source>
        <dbReference type="ARBA" id="ARBA00023316"/>
    </source>
</evidence>
<evidence type="ECO:0000256" key="1">
    <source>
        <dbReference type="ARBA" id="ARBA00004651"/>
    </source>
</evidence>
<evidence type="ECO:0000256" key="15">
    <source>
        <dbReference type="ARBA" id="ARBA00032932"/>
    </source>
</evidence>
<evidence type="ECO:0000256" key="4">
    <source>
        <dbReference type="ARBA" id="ARBA00021581"/>
    </source>
</evidence>
<sequence length="271" mass="29914">MNDFISAVILGIVEGITEFLPISSTGHLILVNRFVGFTGKFANTFDVVIQLGAILSVIVYFWNRLFPFGSRKSIIDKTEIWRLWRKTIVGVLPAIVLGVLCWDYVEEKLFNPFTVAISLVVGGIILIILESTHKKQAIRSIGELSYKTAFLIGLFQCLAMIPGTSRSAATIIGAMVFGASRGVATEFSFFLAIPTMMAASVYSLYSMLETGAVITATQWQVLAVGFVVSFFVALGVVAALLRYIQKRDFKIFGYYRILIGLVVLVFGYLVF</sequence>
<name>A0A3G1KU59_FORW1</name>
<dbReference type="HAMAP" id="MF_01006">
    <property type="entry name" value="Undec_diphosphatase"/>
    <property type="match status" value="1"/>
</dbReference>
<dbReference type="GO" id="GO:0008360">
    <property type="term" value="P:regulation of cell shape"/>
    <property type="evidence" value="ECO:0007669"/>
    <property type="project" value="UniProtKB-KW"/>
</dbReference>
<dbReference type="GO" id="GO:0009252">
    <property type="term" value="P:peptidoglycan biosynthetic process"/>
    <property type="evidence" value="ECO:0007669"/>
    <property type="project" value="UniProtKB-KW"/>
</dbReference>
<comment type="subcellular location">
    <subcellularLocation>
        <location evidence="1 17">Cell membrane</location>
        <topology evidence="1 17">Multi-pass membrane protein</topology>
    </subcellularLocation>
</comment>
<feature type="transmembrane region" description="Helical" evidence="17">
    <location>
        <begin position="83"/>
        <end position="105"/>
    </location>
</feature>
<comment type="catalytic activity">
    <reaction evidence="16 17">
        <text>di-trans,octa-cis-undecaprenyl diphosphate + H2O = di-trans,octa-cis-undecaprenyl phosphate + phosphate + H(+)</text>
        <dbReference type="Rhea" id="RHEA:28094"/>
        <dbReference type="ChEBI" id="CHEBI:15377"/>
        <dbReference type="ChEBI" id="CHEBI:15378"/>
        <dbReference type="ChEBI" id="CHEBI:43474"/>
        <dbReference type="ChEBI" id="CHEBI:58405"/>
        <dbReference type="ChEBI" id="CHEBI:60392"/>
        <dbReference type="EC" id="3.6.1.27"/>
    </reaction>
</comment>
<dbReference type="OrthoDB" id="9808289at2"/>
<dbReference type="AlphaFoldDB" id="A0A3G1KU59"/>
<dbReference type="PANTHER" id="PTHR30622:SF3">
    <property type="entry name" value="UNDECAPRENYL-DIPHOSPHATASE"/>
    <property type="match status" value="1"/>
</dbReference>
<dbReference type="GO" id="GO:0005886">
    <property type="term" value="C:plasma membrane"/>
    <property type="evidence" value="ECO:0007669"/>
    <property type="project" value="UniProtKB-SubCell"/>
</dbReference>
<dbReference type="NCBIfam" id="NF001389">
    <property type="entry name" value="PRK00281.1-2"/>
    <property type="match status" value="1"/>
</dbReference>
<evidence type="ECO:0000313" key="19">
    <source>
        <dbReference type="Proteomes" id="UP000323521"/>
    </source>
</evidence>
<dbReference type="KEGG" id="fwa:DCMF_15595"/>
<feature type="transmembrane region" description="Helical" evidence="17">
    <location>
        <begin position="253"/>
        <end position="270"/>
    </location>
</feature>
<evidence type="ECO:0000313" key="18">
    <source>
        <dbReference type="EMBL" id="ATW26008.1"/>
    </source>
</evidence>
<keyword evidence="12 17" id="KW-0046">Antibiotic resistance</keyword>
<keyword evidence="5 17" id="KW-1003">Cell membrane</keyword>
<keyword evidence="8 17" id="KW-0133">Cell shape</keyword>
<dbReference type="RefSeq" id="WP_148135276.1">
    <property type="nucleotide sequence ID" value="NZ_CP017634.1"/>
</dbReference>
<keyword evidence="13 17" id="KW-0961">Cell wall biogenesis/degradation</keyword>
<keyword evidence="19" id="KW-1185">Reference proteome</keyword>
<dbReference type="Proteomes" id="UP000323521">
    <property type="component" value="Chromosome"/>
</dbReference>
<evidence type="ECO:0000256" key="17">
    <source>
        <dbReference type="HAMAP-Rule" id="MF_01006"/>
    </source>
</evidence>
<comment type="function">
    <text evidence="17">Catalyzes the dephosphorylation of undecaprenyl diphosphate (UPP). Confers resistance to bacitracin.</text>
</comment>
<keyword evidence="11 17" id="KW-0472">Membrane</keyword>
<evidence type="ECO:0000256" key="6">
    <source>
        <dbReference type="ARBA" id="ARBA00022692"/>
    </source>
</evidence>
<accession>A0A3G1KU59</accession>
<comment type="similarity">
    <text evidence="2 17">Belongs to the UppP family.</text>
</comment>
<dbReference type="GO" id="GO:0050380">
    <property type="term" value="F:undecaprenyl-diphosphatase activity"/>
    <property type="evidence" value="ECO:0007669"/>
    <property type="project" value="UniProtKB-UniRule"/>
</dbReference>
<dbReference type="Pfam" id="PF02673">
    <property type="entry name" value="BacA"/>
    <property type="match status" value="1"/>
</dbReference>
<comment type="miscellaneous">
    <text evidence="17">Bacitracin is thought to be involved in the inhibition of peptidoglycan synthesis by sequestering undecaprenyl diphosphate, thereby reducing the pool of lipid carrier available.</text>
</comment>
<dbReference type="InterPro" id="IPR003824">
    <property type="entry name" value="UppP"/>
</dbReference>
<dbReference type="NCBIfam" id="NF001390">
    <property type="entry name" value="PRK00281.1-4"/>
    <property type="match status" value="1"/>
</dbReference>
<evidence type="ECO:0000256" key="11">
    <source>
        <dbReference type="ARBA" id="ARBA00023136"/>
    </source>
</evidence>
<evidence type="ECO:0000256" key="10">
    <source>
        <dbReference type="ARBA" id="ARBA00022989"/>
    </source>
</evidence>
<protein>
    <recommendedName>
        <fullName evidence="4 17">Undecaprenyl-diphosphatase</fullName>
        <ecNumber evidence="3 17">3.6.1.27</ecNumber>
    </recommendedName>
    <alternativeName>
        <fullName evidence="15 17">Bacitracin resistance protein</fullName>
    </alternativeName>
    <alternativeName>
        <fullName evidence="14 17">Undecaprenyl pyrophosphate phosphatase</fullName>
    </alternativeName>
</protein>
<evidence type="ECO:0000256" key="14">
    <source>
        <dbReference type="ARBA" id="ARBA00032707"/>
    </source>
</evidence>
<gene>
    <name evidence="17" type="primary">uppP</name>
    <name evidence="18" type="ORF">DCMF_15595</name>
</gene>
<dbReference type="GO" id="GO:0046677">
    <property type="term" value="P:response to antibiotic"/>
    <property type="evidence" value="ECO:0007669"/>
    <property type="project" value="UniProtKB-UniRule"/>
</dbReference>
<evidence type="ECO:0000256" key="3">
    <source>
        <dbReference type="ARBA" id="ARBA00012374"/>
    </source>
</evidence>
<evidence type="ECO:0000256" key="9">
    <source>
        <dbReference type="ARBA" id="ARBA00022984"/>
    </source>
</evidence>
<feature type="transmembrane region" description="Helical" evidence="17">
    <location>
        <begin position="111"/>
        <end position="132"/>
    </location>
</feature>
<evidence type="ECO:0000256" key="16">
    <source>
        <dbReference type="ARBA" id="ARBA00047594"/>
    </source>
</evidence>
<evidence type="ECO:0000256" key="12">
    <source>
        <dbReference type="ARBA" id="ARBA00023251"/>
    </source>
</evidence>
<dbReference type="NCBIfam" id="TIGR00753">
    <property type="entry name" value="undec_PP_bacA"/>
    <property type="match status" value="1"/>
</dbReference>
<dbReference type="EC" id="3.6.1.27" evidence="3 17"/>
<feature type="transmembrane region" description="Helical" evidence="17">
    <location>
        <begin position="189"/>
        <end position="208"/>
    </location>
</feature>
<evidence type="ECO:0000256" key="5">
    <source>
        <dbReference type="ARBA" id="ARBA00022475"/>
    </source>
</evidence>